<reference evidence="2" key="1">
    <citation type="submission" date="2016-10" db="EMBL/GenBank/DDBJ databases">
        <authorList>
            <person name="Varghese N."/>
            <person name="Submissions S."/>
        </authorList>
    </citation>
    <scope>NUCLEOTIDE SEQUENCE [LARGE SCALE GENOMIC DNA]</scope>
    <source>
        <strain evidence="2">DSM 44142</strain>
    </source>
</reference>
<keyword evidence="2" id="KW-1185">Reference proteome</keyword>
<dbReference type="Pfam" id="PF11855">
    <property type="entry name" value="DUF3375"/>
    <property type="match status" value="1"/>
</dbReference>
<proteinExistence type="predicted"/>
<dbReference type="STRING" id="47312.SAMN04489765_2336"/>
<protein>
    <recommendedName>
        <fullName evidence="3">DUF3375 domain-containing protein</fullName>
    </recommendedName>
</protein>
<dbReference type="RefSeq" id="WP_231857587.1">
    <property type="nucleotide sequence ID" value="NZ_AP025457.1"/>
</dbReference>
<organism evidence="1 2">
    <name type="scientific">Tsukamurella pulmonis</name>
    <dbReference type="NCBI Taxonomy" id="47312"/>
    <lineage>
        <taxon>Bacteria</taxon>
        <taxon>Bacillati</taxon>
        <taxon>Actinomycetota</taxon>
        <taxon>Actinomycetes</taxon>
        <taxon>Mycobacteriales</taxon>
        <taxon>Tsukamurellaceae</taxon>
        <taxon>Tsukamurella</taxon>
    </lineage>
</organism>
<evidence type="ECO:0000313" key="1">
    <source>
        <dbReference type="EMBL" id="SDQ91601.1"/>
    </source>
</evidence>
<name>A0A1H1ES78_9ACTN</name>
<accession>A0A1H1ES78</accession>
<dbReference type="EMBL" id="FNLF01000002">
    <property type="protein sequence ID" value="SDQ91601.1"/>
    <property type="molecule type" value="Genomic_DNA"/>
</dbReference>
<evidence type="ECO:0008006" key="3">
    <source>
        <dbReference type="Google" id="ProtNLM"/>
    </source>
</evidence>
<dbReference type="Proteomes" id="UP000183053">
    <property type="component" value="Unassembled WGS sequence"/>
</dbReference>
<dbReference type="InterPro" id="IPR021804">
    <property type="entry name" value="DUF3375"/>
</dbReference>
<gene>
    <name evidence="1" type="ORF">SAMN04489765_2336</name>
</gene>
<sequence>MAQSRRPLASLPARMSAAQLYAAFTDNADNDVALRLLRSPNAVAYLALMAARLGTGPVDAEELGDALTVDLQSLAHHFTDRARPVPAGPDVLDSWVKAGYVSRTLDEDDRESIQLTRGATTALGQVQAVSLDRNVATETALELVTARLSAVAVTVSADPDDHLRALDEQIAELTRRREALKAGLVPEYDRDKVVDDLKIVSSLAERMPADILGYGEKLREHTRALLTHGLDASDSSEAEAYAKTLQRLFDGHDELANTPEGKAFDAFYTLLSDHRLRRQLETSVASVVTEVQLPDDLRDSLTGFLDRMWMQVQRVDEIRGQVYRRINTFVKDGDFLQYQSLRARITEAQRAAVDAFDTTSASRDTGLAVPMSAVDTSSVGALRFHDGIVTLPPEVRETSGEFTIDPARLVGREAIDWDALATAVNEAVRASDGATLTEILAAIDAPRAGDVVGVWSLGARYGTVDEDRLVTILAHTARGPREMTVPHVEFAAALPPLTPASAAPEPTTLFEE</sequence>
<dbReference type="AlphaFoldDB" id="A0A1H1ES78"/>
<evidence type="ECO:0000313" key="2">
    <source>
        <dbReference type="Proteomes" id="UP000183053"/>
    </source>
</evidence>